<feature type="compositionally biased region" description="Low complexity" evidence="2">
    <location>
        <begin position="303"/>
        <end position="326"/>
    </location>
</feature>
<gene>
    <name evidence="5" type="primary">LOC100908239</name>
</gene>
<sequence>MKYLQLASVSTPAAVSTWFQDELVNRGVDAAYTFYVLSLLREPQDPEDEVNNRSPGSAHRYPAQANGKPELQRLRAKRCAVECLKSAALEEDTTFENFDALVEELLVRLEPPHGSAEIADLTLDNGRNSSALQTHSALTSPASRATIKKDQTNHQQKEEKTLAERAKKYFEAFPALQVQDSDTKLNSADSHGNNSNERNLRSVSAKIKKDKKPRKRDLREILSPVASEELSQGNGLTQNTILKKTTDRENEDARIPLASFAKLSVRQHLEAESEPALEPVAYRSVSTNSVIAAHTALGPAATTTTTTKTTIASASSSASPSDRTSTVETPTTFGNLTASASTAGDSTVGSSFDDISVAGIPAAGMMSSLVHEESLVSSLTKKFDSRLAAIWADATPVAEEQPSVWRISLDLKTSREGCVAEHDEVIFSIPQMSHFSTILDEEDDAQTGSCPPLRTAFVDEHEYAEEPCGERFEAPPNEIFNQLETFEDHKELQSSEVVAQNFVLNPAENEATGFREAGVLSSSPTLCLKNSTLNYDKEKTAFTEFARDFGRKNRQQVEDFHAPDEDQGEDLLYSLRTHFTPIRADLEDMEDADADGSKERPLSSSLDELSSYHLPPEPPKRLVHKTKQRVVQEIALPKPPVEVAAPDNEVPSEKKPYDVRSLWKIFEFEVPPPAVDADLLGVSQYWQGMAVNSGVSRELRQEILAEEEELFKDIYEEARRAASQTSSLTEDANTTSTGYDSYQDTSLEYGAVGGSVDSNPVGAEPCNIEYLSHFSSGSQLSSVFDTPEMYDSAIVTSVRSIQDLQRQRKRQQKKPCTFYMEGNCRRTDCKFSHDLSNITCRFWEDNSCFKGSACPFLHGYAAPVGDDVSVTGSQSSSGGNKKETKRGSKFTIGGGFGTGNCSQSVASRATVRGVLASRRLPVFKRLWSSGHKDSEQDFPSLCSNSKSSNHLKITKKIYKKPGILAPKKNPAGRKKKKKTSASDATKTIPPESGHSSSEAKTSKKDQGSNATKK</sequence>
<feature type="compositionally biased region" description="Basic residues" evidence="2">
    <location>
        <begin position="970"/>
        <end position="979"/>
    </location>
</feature>
<dbReference type="RefSeq" id="XP_028968324.1">
    <property type="nucleotide sequence ID" value="XM_029112491.1"/>
</dbReference>
<evidence type="ECO:0000313" key="4">
    <source>
        <dbReference type="Proteomes" id="UP000694867"/>
    </source>
</evidence>
<dbReference type="Proteomes" id="UP000694867">
    <property type="component" value="Unplaced"/>
</dbReference>
<reference evidence="5" key="1">
    <citation type="submission" date="2025-08" db="UniProtKB">
        <authorList>
            <consortium name="RefSeq"/>
        </authorList>
    </citation>
    <scope>IDENTIFICATION</scope>
</reference>
<feature type="domain" description="C3H1-type" evidence="3">
    <location>
        <begin position="810"/>
        <end position="836"/>
    </location>
</feature>
<keyword evidence="1" id="KW-0479">Metal-binding</keyword>
<feature type="region of interest" description="Disordered" evidence="2">
    <location>
        <begin position="957"/>
        <end position="1013"/>
    </location>
</feature>
<proteinExistence type="predicted"/>
<feature type="region of interest" description="Disordered" evidence="2">
    <location>
        <begin position="44"/>
        <end position="69"/>
    </location>
</feature>
<dbReference type="KEGG" id="goe:100908239"/>
<feature type="compositionally biased region" description="Low complexity" evidence="2">
    <location>
        <begin position="869"/>
        <end position="879"/>
    </location>
</feature>
<dbReference type="PROSITE" id="PS50103">
    <property type="entry name" value="ZF_C3H1"/>
    <property type="match status" value="2"/>
</dbReference>
<feature type="region of interest" description="Disordered" evidence="2">
    <location>
        <begin position="303"/>
        <end position="348"/>
    </location>
</feature>
<evidence type="ECO:0000256" key="2">
    <source>
        <dbReference type="SAM" id="MobiDB-lite"/>
    </source>
</evidence>
<feature type="compositionally biased region" description="Basic residues" evidence="2">
    <location>
        <begin position="206"/>
        <end position="216"/>
    </location>
</feature>
<dbReference type="SMART" id="SM00356">
    <property type="entry name" value="ZnF_C3H1"/>
    <property type="match status" value="2"/>
</dbReference>
<feature type="region of interest" description="Disordered" evidence="2">
    <location>
        <begin position="131"/>
        <end position="160"/>
    </location>
</feature>
<feature type="region of interest" description="Disordered" evidence="2">
    <location>
        <begin position="180"/>
        <end position="250"/>
    </location>
</feature>
<feature type="region of interest" description="Disordered" evidence="2">
    <location>
        <begin position="869"/>
        <end position="888"/>
    </location>
</feature>
<keyword evidence="4" id="KW-1185">Reference proteome</keyword>
<feature type="compositionally biased region" description="Polar residues" evidence="2">
    <location>
        <begin position="229"/>
        <end position="243"/>
    </location>
</feature>
<name>A0AAJ7WIG4_9ACAR</name>
<evidence type="ECO:0000256" key="1">
    <source>
        <dbReference type="PROSITE-ProRule" id="PRU00723"/>
    </source>
</evidence>
<feature type="compositionally biased region" description="Polar residues" evidence="2">
    <location>
        <begin position="131"/>
        <end position="143"/>
    </location>
</feature>
<feature type="zinc finger region" description="C3H1-type" evidence="1">
    <location>
        <begin position="839"/>
        <end position="861"/>
    </location>
</feature>
<organism evidence="4 5">
    <name type="scientific">Galendromus occidentalis</name>
    <name type="common">western predatory mite</name>
    <dbReference type="NCBI Taxonomy" id="34638"/>
    <lineage>
        <taxon>Eukaryota</taxon>
        <taxon>Metazoa</taxon>
        <taxon>Ecdysozoa</taxon>
        <taxon>Arthropoda</taxon>
        <taxon>Chelicerata</taxon>
        <taxon>Arachnida</taxon>
        <taxon>Acari</taxon>
        <taxon>Parasitiformes</taxon>
        <taxon>Mesostigmata</taxon>
        <taxon>Gamasina</taxon>
        <taxon>Phytoseioidea</taxon>
        <taxon>Phytoseiidae</taxon>
        <taxon>Typhlodrominae</taxon>
        <taxon>Galendromus</taxon>
    </lineage>
</organism>
<feature type="region of interest" description="Disordered" evidence="2">
    <location>
        <begin position="584"/>
        <end position="620"/>
    </location>
</feature>
<feature type="compositionally biased region" description="Polar residues" evidence="2">
    <location>
        <begin position="180"/>
        <end position="197"/>
    </location>
</feature>
<protein>
    <submittedName>
        <fullName evidence="5">Uncharacterized protein LOC100908239</fullName>
    </submittedName>
</protein>
<accession>A0AAJ7WIG4</accession>
<feature type="zinc finger region" description="C3H1-type" evidence="1">
    <location>
        <begin position="810"/>
        <end position="836"/>
    </location>
</feature>
<keyword evidence="1" id="KW-0863">Zinc-finger</keyword>
<keyword evidence="1" id="KW-0862">Zinc</keyword>
<feature type="domain" description="C3H1-type" evidence="3">
    <location>
        <begin position="839"/>
        <end position="861"/>
    </location>
</feature>
<evidence type="ECO:0000259" key="3">
    <source>
        <dbReference type="PROSITE" id="PS50103"/>
    </source>
</evidence>
<dbReference type="AlphaFoldDB" id="A0AAJ7WIG4"/>
<dbReference type="GO" id="GO:0008270">
    <property type="term" value="F:zinc ion binding"/>
    <property type="evidence" value="ECO:0007669"/>
    <property type="project" value="UniProtKB-KW"/>
</dbReference>
<feature type="compositionally biased region" description="Basic and acidic residues" evidence="2">
    <location>
        <begin position="147"/>
        <end position="160"/>
    </location>
</feature>
<dbReference type="InterPro" id="IPR000571">
    <property type="entry name" value="Znf_CCCH"/>
</dbReference>
<evidence type="ECO:0000313" key="5">
    <source>
        <dbReference type="RefSeq" id="XP_028968324.1"/>
    </source>
</evidence>
<dbReference type="Gene3D" id="4.10.1000.10">
    <property type="entry name" value="Zinc finger, CCCH-type"/>
    <property type="match status" value="1"/>
</dbReference>
<feature type="compositionally biased region" description="Polar residues" evidence="2">
    <location>
        <begin position="327"/>
        <end position="348"/>
    </location>
</feature>
<dbReference type="GeneID" id="100908239"/>